<accession>A0A4Q9V029</accession>
<dbReference type="EMBL" id="SJDT01000010">
    <property type="protein sequence ID" value="TBW20739.1"/>
    <property type="molecule type" value="Genomic_DNA"/>
</dbReference>
<dbReference type="InterPro" id="IPR007569">
    <property type="entry name" value="DUF559"/>
</dbReference>
<dbReference type="Proteomes" id="UP000293036">
    <property type="component" value="Unassembled WGS sequence"/>
</dbReference>
<dbReference type="Pfam" id="PF04480">
    <property type="entry name" value="DUF559"/>
    <property type="match status" value="1"/>
</dbReference>
<dbReference type="OrthoDB" id="2594539at2"/>
<proteinExistence type="predicted"/>
<dbReference type="AlphaFoldDB" id="A0A4Q9V029"/>
<name>A0A4Q9V029_9ACTO</name>
<comment type="caution">
    <text evidence="2">The sequence shown here is derived from an EMBL/GenBank/DDBJ whole genome shotgun (WGS) entry which is preliminary data.</text>
</comment>
<keyword evidence="3" id="KW-1185">Reference proteome</keyword>
<reference evidence="2 3" key="1">
    <citation type="submission" date="2019-02" db="EMBL/GenBank/DDBJ databases">
        <title>Arcanobacterium bovis sp. nov., isolated from the milk of a cow with mastitis.</title>
        <authorList>
            <person name="Sammra O."/>
            <person name="Foster G."/>
            <person name="Hassan A."/>
            <person name="Alssahen M."/>
            <person name="Laemmler C."/>
            <person name="Borowiak M."/>
            <person name="Malorny B."/>
            <person name="Abdulmawjood A."/>
        </authorList>
    </citation>
    <scope>NUCLEOTIDE SEQUENCE [LARGE SCALE GENOMIC DNA]</scope>
    <source>
        <strain evidence="2 3">C605018/01/1</strain>
    </source>
</reference>
<evidence type="ECO:0000313" key="3">
    <source>
        <dbReference type="Proteomes" id="UP000293036"/>
    </source>
</evidence>
<organism evidence="2 3">
    <name type="scientific">Arcanobacterium bovis</name>
    <dbReference type="NCBI Taxonomy" id="2529275"/>
    <lineage>
        <taxon>Bacteria</taxon>
        <taxon>Bacillati</taxon>
        <taxon>Actinomycetota</taxon>
        <taxon>Actinomycetes</taxon>
        <taxon>Actinomycetales</taxon>
        <taxon>Actinomycetaceae</taxon>
        <taxon>Arcanobacterium</taxon>
    </lineage>
</organism>
<protein>
    <submittedName>
        <fullName evidence="2">DUF559 domain-containing protein</fullName>
    </submittedName>
</protein>
<gene>
    <name evidence="2" type="ORF">EZJ44_08330</name>
</gene>
<dbReference type="Gene3D" id="3.40.960.10">
    <property type="entry name" value="VSR Endonuclease"/>
    <property type="match status" value="1"/>
</dbReference>
<sequence length="81" mass="9649">MFLWGISLIVECDSAAHHSQYDRYRNDRRRDLAALALGYHVIRLSYEQIWDTWDETQKVLSNTLKARIHHQLTRVPVASRR</sequence>
<evidence type="ECO:0000313" key="2">
    <source>
        <dbReference type="EMBL" id="TBW20739.1"/>
    </source>
</evidence>
<evidence type="ECO:0000259" key="1">
    <source>
        <dbReference type="Pfam" id="PF04480"/>
    </source>
</evidence>
<feature type="domain" description="DUF559" evidence="1">
    <location>
        <begin position="7"/>
        <end position="59"/>
    </location>
</feature>